<evidence type="ECO:0000313" key="3">
    <source>
        <dbReference type="Proteomes" id="UP000729701"/>
    </source>
</evidence>
<comment type="caution">
    <text evidence="2">The sequence shown here is derived from an EMBL/GenBank/DDBJ whole genome shotgun (WGS) entry which is preliminary data.</text>
</comment>
<reference evidence="2" key="1">
    <citation type="submission" date="2021-05" db="EMBL/GenBank/DDBJ databases">
        <authorList>
            <person name="Pietrasiak N."/>
            <person name="Ward R."/>
            <person name="Stajich J.E."/>
            <person name="Kurbessoian T."/>
        </authorList>
    </citation>
    <scope>NUCLEOTIDE SEQUENCE</scope>
    <source>
        <strain evidence="2">GSE-NOS-MK-12-04C</strain>
    </source>
</reference>
<evidence type="ECO:0000259" key="1">
    <source>
        <dbReference type="Pfam" id="PF04965"/>
    </source>
</evidence>
<organism evidence="2 3">
    <name type="scientific">Cyanomargarita calcarea GSE-NOS-MK-12-04C</name>
    <dbReference type="NCBI Taxonomy" id="2839659"/>
    <lineage>
        <taxon>Bacteria</taxon>
        <taxon>Bacillati</taxon>
        <taxon>Cyanobacteriota</taxon>
        <taxon>Cyanophyceae</taxon>
        <taxon>Nostocales</taxon>
        <taxon>Cyanomargaritaceae</taxon>
        <taxon>Cyanomargarita</taxon>
    </lineage>
</organism>
<name>A0A951QTI6_9CYAN</name>
<protein>
    <submittedName>
        <fullName evidence="2">GPW/gp25 family protein</fullName>
    </submittedName>
</protein>
<dbReference type="InterPro" id="IPR007048">
    <property type="entry name" value="IraD/Gp25-like"/>
</dbReference>
<gene>
    <name evidence="2" type="ORF">KME60_26210</name>
</gene>
<dbReference type="Proteomes" id="UP000729701">
    <property type="component" value="Unassembled WGS sequence"/>
</dbReference>
<sequence length="116" mass="13110">MEIAYPFGIDGRGRIADATDNQHIQQMIEQVLFTLPGERVNRPDFGSNLQQLVFSPNSFELSAATEFIVKGALEQWLGDVIQVEVVQIATEEATLEVTIQYVVRRTQQRQIGVFSR</sequence>
<feature type="domain" description="IraD/Gp25-like" evidence="1">
    <location>
        <begin position="20"/>
        <end position="107"/>
    </location>
</feature>
<dbReference type="Gene3D" id="3.10.450.40">
    <property type="match status" value="1"/>
</dbReference>
<accession>A0A951QTI6</accession>
<dbReference type="EMBL" id="JAHHGZ010000035">
    <property type="protein sequence ID" value="MBW4670822.1"/>
    <property type="molecule type" value="Genomic_DNA"/>
</dbReference>
<proteinExistence type="predicted"/>
<reference evidence="2" key="2">
    <citation type="journal article" date="2022" name="Microbiol. Resour. Announc.">
        <title>Metagenome Sequencing to Explore Phylogenomics of Terrestrial Cyanobacteria.</title>
        <authorList>
            <person name="Ward R.D."/>
            <person name="Stajich J.E."/>
            <person name="Johansen J.R."/>
            <person name="Huntemann M."/>
            <person name="Clum A."/>
            <person name="Foster B."/>
            <person name="Foster B."/>
            <person name="Roux S."/>
            <person name="Palaniappan K."/>
            <person name="Varghese N."/>
            <person name="Mukherjee S."/>
            <person name="Reddy T.B.K."/>
            <person name="Daum C."/>
            <person name="Copeland A."/>
            <person name="Chen I.A."/>
            <person name="Ivanova N.N."/>
            <person name="Kyrpides N.C."/>
            <person name="Shapiro N."/>
            <person name="Eloe-Fadrosh E.A."/>
            <person name="Pietrasiak N."/>
        </authorList>
    </citation>
    <scope>NUCLEOTIDE SEQUENCE</scope>
    <source>
        <strain evidence="2">GSE-NOS-MK-12-04C</strain>
    </source>
</reference>
<dbReference type="AlphaFoldDB" id="A0A951QTI6"/>
<dbReference type="SUPFAM" id="SSF160719">
    <property type="entry name" value="gpW/gp25-like"/>
    <property type="match status" value="1"/>
</dbReference>
<dbReference type="Pfam" id="PF04965">
    <property type="entry name" value="GPW_gp25"/>
    <property type="match status" value="1"/>
</dbReference>
<evidence type="ECO:0000313" key="2">
    <source>
        <dbReference type="EMBL" id="MBW4670822.1"/>
    </source>
</evidence>